<proteinExistence type="predicted"/>
<keyword evidence="1" id="KW-0812">Transmembrane</keyword>
<keyword evidence="1" id="KW-0472">Membrane</keyword>
<accession>A0ABY5E0U1</accession>
<evidence type="ECO:0000256" key="1">
    <source>
        <dbReference type="SAM" id="Phobius"/>
    </source>
</evidence>
<evidence type="ECO:0000313" key="2">
    <source>
        <dbReference type="EMBL" id="UTJ05331.1"/>
    </source>
</evidence>
<dbReference type="EMBL" id="CP100595">
    <property type="protein sequence ID" value="UTJ05331.1"/>
    <property type="molecule type" value="Genomic_DNA"/>
</dbReference>
<evidence type="ECO:0008006" key="4">
    <source>
        <dbReference type="Google" id="ProtNLM"/>
    </source>
</evidence>
<protein>
    <recommendedName>
        <fullName evidence="4">DUF4352 domain-containing protein</fullName>
    </recommendedName>
</protein>
<keyword evidence="1" id="KW-1133">Transmembrane helix</keyword>
<sequence length="238" mass="27354">MQIDKGRIKSIIFFIPLILLVIISMNSLSIEDKKENTKNIKTEENQIIQKEEPREIIKEKIITKTFIKYIEKKDIEETQKDIEKKATNIFVNENHEVKTKDETSTLVERDDESKKYKVSVISDKTITSTPTGASYIVLNGIIYNQGEENSFSLSFNEYYKEYLNSVYIQVTNSKLDIKASCNGSFLSGVNSAYSYDIGIDISGDSLSCYIISEKEKQDMKVILNKNNFKSLEELKTFD</sequence>
<evidence type="ECO:0000313" key="3">
    <source>
        <dbReference type="Proteomes" id="UP001060012"/>
    </source>
</evidence>
<dbReference type="Proteomes" id="UP001060012">
    <property type="component" value="Chromosome"/>
</dbReference>
<name>A0ABY5E0U1_9BACT</name>
<feature type="transmembrane region" description="Helical" evidence="1">
    <location>
        <begin position="12"/>
        <end position="30"/>
    </location>
</feature>
<organism evidence="2 3">
    <name type="scientific">Arcobacter roscoffensis</name>
    <dbReference type="NCBI Taxonomy" id="2961520"/>
    <lineage>
        <taxon>Bacteria</taxon>
        <taxon>Pseudomonadati</taxon>
        <taxon>Campylobacterota</taxon>
        <taxon>Epsilonproteobacteria</taxon>
        <taxon>Campylobacterales</taxon>
        <taxon>Arcobacteraceae</taxon>
        <taxon>Arcobacter</taxon>
    </lineage>
</organism>
<reference evidence="2" key="1">
    <citation type="submission" date="2022-07" db="EMBL/GenBank/DDBJ databases">
        <title>Arcobacter roscoffensis sp. nov., a marine bacterium isolated from coastal seawater collected from Roscoff, France.</title>
        <authorList>
            <person name="Pascual J."/>
            <person name="Lepeaux C."/>
            <person name="Methner A."/>
            <person name="Overmann J."/>
        </authorList>
    </citation>
    <scope>NUCLEOTIDE SEQUENCE</scope>
    <source>
        <strain evidence="2">ARW1-2F2</strain>
    </source>
</reference>
<keyword evidence="3" id="KW-1185">Reference proteome</keyword>
<gene>
    <name evidence="2" type="ORF">NJU99_08625</name>
</gene>
<dbReference type="RefSeq" id="WP_254575512.1">
    <property type="nucleotide sequence ID" value="NZ_CP100595.1"/>
</dbReference>